<gene>
    <name evidence="5" type="ORF">FC83_GL002321</name>
</gene>
<dbReference type="GO" id="GO:0043565">
    <property type="term" value="F:sequence-specific DNA binding"/>
    <property type="evidence" value="ECO:0007669"/>
    <property type="project" value="InterPro"/>
</dbReference>
<dbReference type="PATRIC" id="fig|1423734.3.peg.2353"/>
<keyword evidence="6" id="KW-1185">Reference proteome</keyword>
<dbReference type="InterPro" id="IPR018060">
    <property type="entry name" value="HTH_AraC"/>
</dbReference>
<dbReference type="PANTHER" id="PTHR43280">
    <property type="entry name" value="ARAC-FAMILY TRANSCRIPTIONAL REGULATOR"/>
    <property type="match status" value="1"/>
</dbReference>
<dbReference type="InterPro" id="IPR014710">
    <property type="entry name" value="RmlC-like_jellyroll"/>
</dbReference>
<dbReference type="InterPro" id="IPR018062">
    <property type="entry name" value="HTH_AraC-typ_CS"/>
</dbReference>
<evidence type="ECO:0000313" key="5">
    <source>
        <dbReference type="EMBL" id="KRM33891.1"/>
    </source>
</evidence>
<dbReference type="InterPro" id="IPR020449">
    <property type="entry name" value="Tscrpt_reg_AraC-type_HTH"/>
</dbReference>
<dbReference type="SUPFAM" id="SSF46689">
    <property type="entry name" value="Homeodomain-like"/>
    <property type="match status" value="2"/>
</dbReference>
<protein>
    <submittedName>
        <fullName evidence="5">Transcription regulator</fullName>
    </submittedName>
</protein>
<feature type="domain" description="HTH araC/xylS-type" evidence="4">
    <location>
        <begin position="174"/>
        <end position="272"/>
    </location>
</feature>
<reference evidence="5 6" key="1">
    <citation type="journal article" date="2015" name="Genome Announc.">
        <title>Expanding the biotechnology potential of lactobacilli through comparative genomics of 213 strains and associated genera.</title>
        <authorList>
            <person name="Sun Z."/>
            <person name="Harris H.M."/>
            <person name="McCann A."/>
            <person name="Guo C."/>
            <person name="Argimon S."/>
            <person name="Zhang W."/>
            <person name="Yang X."/>
            <person name="Jeffery I.B."/>
            <person name="Cooney J.C."/>
            <person name="Kagawa T.F."/>
            <person name="Liu W."/>
            <person name="Song Y."/>
            <person name="Salvetti E."/>
            <person name="Wrobel A."/>
            <person name="Rasinkangas P."/>
            <person name="Parkhill J."/>
            <person name="Rea M.C."/>
            <person name="O'Sullivan O."/>
            <person name="Ritari J."/>
            <person name="Douillard F.P."/>
            <person name="Paul Ross R."/>
            <person name="Yang R."/>
            <person name="Briner A.E."/>
            <person name="Felis G.E."/>
            <person name="de Vos W.M."/>
            <person name="Barrangou R."/>
            <person name="Klaenhammer T.R."/>
            <person name="Caufield P.W."/>
            <person name="Cui Y."/>
            <person name="Zhang H."/>
            <person name="O'Toole P.W."/>
        </authorList>
    </citation>
    <scope>NUCLEOTIDE SEQUENCE [LARGE SCALE GENOMIC DNA]</scope>
    <source>
        <strain evidence="5 6">DSM 18527</strain>
    </source>
</reference>
<dbReference type="PANTHER" id="PTHR43280:SF28">
    <property type="entry name" value="HTH-TYPE TRANSCRIPTIONAL ACTIVATOR RHAS"/>
    <property type="match status" value="1"/>
</dbReference>
<accession>A0A0R1Y3F8</accession>
<dbReference type="Gene3D" id="2.60.120.10">
    <property type="entry name" value="Jelly Rolls"/>
    <property type="match status" value="1"/>
</dbReference>
<evidence type="ECO:0000256" key="2">
    <source>
        <dbReference type="ARBA" id="ARBA00023125"/>
    </source>
</evidence>
<dbReference type="InterPro" id="IPR009057">
    <property type="entry name" value="Homeodomain-like_sf"/>
</dbReference>
<dbReference type="Pfam" id="PF07883">
    <property type="entry name" value="Cupin_2"/>
    <property type="match status" value="1"/>
</dbReference>
<dbReference type="eggNOG" id="COG2207">
    <property type="taxonomic scope" value="Bacteria"/>
</dbReference>
<dbReference type="eggNOG" id="COG1917">
    <property type="taxonomic scope" value="Bacteria"/>
</dbReference>
<organism evidence="5 6">
    <name type="scientific">Agrilactobacillus composti DSM 18527 = JCM 14202</name>
    <dbReference type="NCBI Taxonomy" id="1423734"/>
    <lineage>
        <taxon>Bacteria</taxon>
        <taxon>Bacillati</taxon>
        <taxon>Bacillota</taxon>
        <taxon>Bacilli</taxon>
        <taxon>Lactobacillales</taxon>
        <taxon>Lactobacillaceae</taxon>
        <taxon>Agrilactobacillus</taxon>
    </lineage>
</organism>
<keyword evidence="1" id="KW-0805">Transcription regulation</keyword>
<dbReference type="Proteomes" id="UP000051236">
    <property type="component" value="Unassembled WGS sequence"/>
</dbReference>
<dbReference type="PRINTS" id="PR00032">
    <property type="entry name" value="HTHARAC"/>
</dbReference>
<evidence type="ECO:0000256" key="1">
    <source>
        <dbReference type="ARBA" id="ARBA00023015"/>
    </source>
</evidence>
<dbReference type="AlphaFoldDB" id="A0A0R1Y3F8"/>
<keyword evidence="2" id="KW-0238">DNA-binding</keyword>
<dbReference type="Gene3D" id="1.10.10.60">
    <property type="entry name" value="Homeodomain-like"/>
    <property type="match status" value="2"/>
</dbReference>
<dbReference type="STRING" id="1423734.FC83_GL002321"/>
<dbReference type="PROSITE" id="PS01124">
    <property type="entry name" value="HTH_ARAC_FAMILY_2"/>
    <property type="match status" value="1"/>
</dbReference>
<comment type="caution">
    <text evidence="5">The sequence shown here is derived from an EMBL/GenBank/DDBJ whole genome shotgun (WGS) entry which is preliminary data.</text>
</comment>
<evidence type="ECO:0000259" key="4">
    <source>
        <dbReference type="PROSITE" id="PS01124"/>
    </source>
</evidence>
<dbReference type="SMART" id="SM00342">
    <property type="entry name" value="HTH_ARAC"/>
    <property type="match status" value="1"/>
</dbReference>
<dbReference type="Pfam" id="PF12833">
    <property type="entry name" value="HTH_18"/>
    <property type="match status" value="1"/>
</dbReference>
<keyword evidence="3" id="KW-0804">Transcription</keyword>
<dbReference type="InterPro" id="IPR011051">
    <property type="entry name" value="RmlC_Cupin_sf"/>
</dbReference>
<dbReference type="SUPFAM" id="SSF51182">
    <property type="entry name" value="RmlC-like cupins"/>
    <property type="match status" value="1"/>
</dbReference>
<sequence>MIIMLDQLQLNPLNNYFNQLVYAIGSYHYNWHPQIELLWLLQGQIEVNVDGARYTLGQDGLMSINPNIGHATFALTPDSIALRLHIDPRFYHYQGVNVLNGQFNLNSAQRQVHPNYDTLRHSLAQLYLGQVSENLSAFEQNALFYQISSLLYHDFFTLQPGTQAPAALNSDQLNIATAYLDTHYQSEITLESLAKFCNYSPSYLSKLFKAQLGINFYEYLVRCRLQHAVYALADHRQKIVDVALVSGFKEVKSFNAMFKKHFGQTPSAYRKTLSPEILSQDQKFKRALSIPQHDQILKHLVTIVTQDNTTQVNDPCATCNFNQAEQKYQNLKNRLQQLLDAEP</sequence>
<name>A0A0R1Y3F8_9LACO</name>
<proteinExistence type="predicted"/>
<evidence type="ECO:0000313" key="6">
    <source>
        <dbReference type="Proteomes" id="UP000051236"/>
    </source>
</evidence>
<evidence type="ECO:0000256" key="3">
    <source>
        <dbReference type="ARBA" id="ARBA00023163"/>
    </source>
</evidence>
<dbReference type="EMBL" id="AZGA01000041">
    <property type="protein sequence ID" value="KRM33891.1"/>
    <property type="molecule type" value="Genomic_DNA"/>
</dbReference>
<dbReference type="InterPro" id="IPR013096">
    <property type="entry name" value="Cupin_2"/>
</dbReference>
<dbReference type="PROSITE" id="PS00041">
    <property type="entry name" value="HTH_ARAC_FAMILY_1"/>
    <property type="match status" value="1"/>
</dbReference>
<dbReference type="GO" id="GO:0003700">
    <property type="term" value="F:DNA-binding transcription factor activity"/>
    <property type="evidence" value="ECO:0007669"/>
    <property type="project" value="InterPro"/>
</dbReference>